<evidence type="ECO:0000259" key="2">
    <source>
        <dbReference type="Pfam" id="PF18446"/>
    </source>
</evidence>
<evidence type="ECO:0000256" key="1">
    <source>
        <dbReference type="SAM" id="MobiDB-lite"/>
    </source>
</evidence>
<feature type="region of interest" description="Disordered" evidence="1">
    <location>
        <begin position="103"/>
        <end position="131"/>
    </location>
</feature>
<accession>A0ABD5V4A8</accession>
<evidence type="ECO:0000313" key="3">
    <source>
        <dbReference type="EMBL" id="MFC6904870.1"/>
    </source>
</evidence>
<dbReference type="RefSeq" id="WP_340603385.1">
    <property type="nucleotide sequence ID" value="NZ_JBBMXV010000002.1"/>
</dbReference>
<dbReference type="EMBL" id="JBHSXQ010000002">
    <property type="protein sequence ID" value="MFC6904870.1"/>
    <property type="molecule type" value="Genomic_DNA"/>
</dbReference>
<dbReference type="Gene3D" id="3.30.310.190">
    <property type="match status" value="1"/>
</dbReference>
<organism evidence="3 4">
    <name type="scientific">Halalkalicoccus tibetensis</name>
    <dbReference type="NCBI Taxonomy" id="175632"/>
    <lineage>
        <taxon>Archaea</taxon>
        <taxon>Methanobacteriati</taxon>
        <taxon>Methanobacteriota</taxon>
        <taxon>Stenosarchaea group</taxon>
        <taxon>Halobacteria</taxon>
        <taxon>Halobacteriales</taxon>
        <taxon>Halococcaceae</taxon>
        <taxon>Halalkalicoccus</taxon>
    </lineage>
</organism>
<sequence length="131" mass="14686">MREYKMRRGEHLEERIPDMEGTIEEYFGPITDTEEHNGSDLYVVDEPDNPVFERIVAGTVVYSGKKDKLGVHFEERPAEEVIAEGNADAAADAVDAKNSFLLEATGRDAKSRRESMKRDVEDDPDADVPDA</sequence>
<dbReference type="Pfam" id="PF18446">
    <property type="entry name" value="DUF5611"/>
    <property type="match status" value="1"/>
</dbReference>
<reference evidence="3 4" key="1">
    <citation type="journal article" date="2019" name="Int. J. Syst. Evol. Microbiol.">
        <title>The Global Catalogue of Microorganisms (GCM) 10K type strain sequencing project: providing services to taxonomists for standard genome sequencing and annotation.</title>
        <authorList>
            <consortium name="The Broad Institute Genomics Platform"/>
            <consortium name="The Broad Institute Genome Sequencing Center for Infectious Disease"/>
            <person name="Wu L."/>
            <person name="Ma J."/>
        </authorList>
    </citation>
    <scope>NUCLEOTIDE SEQUENCE [LARGE SCALE GENOMIC DNA]</scope>
    <source>
        <strain evidence="3 4">CGMCC 1.3240</strain>
    </source>
</reference>
<feature type="domain" description="DUF5611" evidence="2">
    <location>
        <begin position="1"/>
        <end position="118"/>
    </location>
</feature>
<dbReference type="AlphaFoldDB" id="A0ABD5V4A8"/>
<name>A0ABD5V4A8_9EURY</name>
<gene>
    <name evidence="3" type="ORF">ACFQGH_06610</name>
</gene>
<evidence type="ECO:0000313" key="4">
    <source>
        <dbReference type="Proteomes" id="UP001596312"/>
    </source>
</evidence>
<comment type="caution">
    <text evidence="3">The sequence shown here is derived from an EMBL/GenBank/DDBJ whole genome shotgun (WGS) entry which is preliminary data.</text>
</comment>
<keyword evidence="4" id="KW-1185">Reference proteome</keyword>
<feature type="compositionally biased region" description="Acidic residues" evidence="1">
    <location>
        <begin position="121"/>
        <end position="131"/>
    </location>
</feature>
<dbReference type="Proteomes" id="UP001596312">
    <property type="component" value="Unassembled WGS sequence"/>
</dbReference>
<protein>
    <submittedName>
        <fullName evidence="3">DUF5611 family protein</fullName>
    </submittedName>
</protein>
<proteinExistence type="predicted"/>
<dbReference type="InterPro" id="IPR040713">
    <property type="entry name" value="DUF5611"/>
</dbReference>
<feature type="compositionally biased region" description="Basic and acidic residues" evidence="1">
    <location>
        <begin position="105"/>
        <end position="120"/>
    </location>
</feature>